<dbReference type="PANTHER" id="PTHR31435:SF10">
    <property type="entry name" value="BSR4717 PROTEIN"/>
    <property type="match status" value="1"/>
</dbReference>
<dbReference type="EC" id="2.3.1.-" evidence="2"/>
<sequence>MTLTVENQPDQSRYALLGDGEVVGVAEYDLRDDAIVFTHTEIDEEKRERGMASQLVQAALDDVRDNTDRRVVASCPYVRRWLEDHPDYQALQRR</sequence>
<dbReference type="Pfam" id="PF14542">
    <property type="entry name" value="Acetyltransf_CG"/>
    <property type="match status" value="1"/>
</dbReference>
<protein>
    <submittedName>
        <fullName evidence="2">GNAT family N-acetyltransferase</fullName>
        <ecNumber evidence="2">2.3.1.-</ecNumber>
    </submittedName>
</protein>
<dbReference type="InterPro" id="IPR016181">
    <property type="entry name" value="Acyl_CoA_acyltransferase"/>
</dbReference>
<dbReference type="SUPFAM" id="SSF55729">
    <property type="entry name" value="Acyl-CoA N-acyltransferases (Nat)"/>
    <property type="match status" value="1"/>
</dbReference>
<dbReference type="PROSITE" id="PS51729">
    <property type="entry name" value="GNAT_YJDJ"/>
    <property type="match status" value="1"/>
</dbReference>
<accession>A0AAU7GHB0</accession>
<dbReference type="InterPro" id="IPR045057">
    <property type="entry name" value="Gcn5-rel_NAT"/>
</dbReference>
<proteinExistence type="predicted"/>
<evidence type="ECO:0000313" key="2">
    <source>
        <dbReference type="EMBL" id="XBM49904.1"/>
    </source>
</evidence>
<dbReference type="GO" id="GO:0016746">
    <property type="term" value="F:acyltransferase activity"/>
    <property type="evidence" value="ECO:0007669"/>
    <property type="project" value="UniProtKB-KW"/>
</dbReference>
<keyword evidence="2" id="KW-0012">Acyltransferase</keyword>
<keyword evidence="2" id="KW-0808">Transferase</keyword>
<dbReference type="AlphaFoldDB" id="A0AAU7GHB0"/>
<organism evidence="2">
    <name type="scientific">Leifsonia sp. NPDC080035</name>
    <dbReference type="NCBI Taxonomy" id="3143936"/>
    <lineage>
        <taxon>Bacteria</taxon>
        <taxon>Bacillati</taxon>
        <taxon>Actinomycetota</taxon>
        <taxon>Actinomycetes</taxon>
        <taxon>Micrococcales</taxon>
        <taxon>Microbacteriaceae</taxon>
        <taxon>Leifsonia</taxon>
    </lineage>
</organism>
<reference evidence="2" key="1">
    <citation type="submission" date="2024-05" db="EMBL/GenBank/DDBJ databases">
        <title>The Natural Products Discovery Center: Release of the First 8490 Sequenced Strains for Exploring Actinobacteria Biosynthetic Diversity.</title>
        <authorList>
            <person name="Kalkreuter E."/>
            <person name="Kautsar S.A."/>
            <person name="Yang D."/>
            <person name="Bader C.D."/>
            <person name="Teijaro C.N."/>
            <person name="Fluegel L."/>
            <person name="Davis C.M."/>
            <person name="Simpson J.R."/>
            <person name="Lauterbach L."/>
            <person name="Steele A.D."/>
            <person name="Gui C."/>
            <person name="Meng S."/>
            <person name="Li G."/>
            <person name="Viehrig K."/>
            <person name="Ye F."/>
            <person name="Su P."/>
            <person name="Kiefer A.F."/>
            <person name="Nichols A."/>
            <person name="Cepeda A.J."/>
            <person name="Yan W."/>
            <person name="Fan B."/>
            <person name="Jiang Y."/>
            <person name="Adhikari A."/>
            <person name="Zheng C.-J."/>
            <person name="Schuster L."/>
            <person name="Cowan T.M."/>
            <person name="Smanski M.J."/>
            <person name="Chevrette M.G."/>
            <person name="de Carvalho L.P.S."/>
            <person name="Shen B."/>
        </authorList>
    </citation>
    <scope>NUCLEOTIDE SEQUENCE</scope>
    <source>
        <strain evidence="2">NPDC080035</strain>
    </source>
</reference>
<evidence type="ECO:0000259" key="1">
    <source>
        <dbReference type="PROSITE" id="PS51729"/>
    </source>
</evidence>
<name>A0AAU7GHB0_9MICO</name>
<dbReference type="EMBL" id="CP157390">
    <property type="protein sequence ID" value="XBM49904.1"/>
    <property type="molecule type" value="Genomic_DNA"/>
</dbReference>
<dbReference type="PANTHER" id="PTHR31435">
    <property type="entry name" value="PROTEIN NATD1"/>
    <property type="match status" value="1"/>
</dbReference>
<dbReference type="CDD" id="cd04301">
    <property type="entry name" value="NAT_SF"/>
    <property type="match status" value="1"/>
</dbReference>
<dbReference type="InterPro" id="IPR031165">
    <property type="entry name" value="GNAT_YJDJ"/>
</dbReference>
<gene>
    <name evidence="2" type="ORF">AAME72_08545</name>
</gene>
<dbReference type="Gene3D" id="3.40.630.30">
    <property type="match status" value="1"/>
</dbReference>
<feature type="domain" description="N-acetyltransferase" evidence="1">
    <location>
        <begin position="6"/>
        <end position="93"/>
    </location>
</feature>
<dbReference type="RefSeq" id="WP_348789814.1">
    <property type="nucleotide sequence ID" value="NZ_CP157390.1"/>
</dbReference>